<organism evidence="1 2">
    <name type="scientific">Labilithrix luteola</name>
    <dbReference type="NCBI Taxonomy" id="1391654"/>
    <lineage>
        <taxon>Bacteria</taxon>
        <taxon>Pseudomonadati</taxon>
        <taxon>Myxococcota</taxon>
        <taxon>Polyangia</taxon>
        <taxon>Polyangiales</taxon>
        <taxon>Labilitrichaceae</taxon>
        <taxon>Labilithrix</taxon>
    </lineage>
</organism>
<dbReference type="EMBL" id="CP012333">
    <property type="protein sequence ID" value="AKU99587.1"/>
    <property type="molecule type" value="Genomic_DNA"/>
</dbReference>
<reference evidence="1 2" key="1">
    <citation type="submission" date="2015-08" db="EMBL/GenBank/DDBJ databases">
        <authorList>
            <person name="Babu N.S."/>
            <person name="Beckwith C.J."/>
            <person name="Beseler K.G."/>
            <person name="Brison A."/>
            <person name="Carone J.V."/>
            <person name="Caskin T.P."/>
            <person name="Diamond M."/>
            <person name="Durham M.E."/>
            <person name="Foxe J.M."/>
            <person name="Go M."/>
            <person name="Henderson B.A."/>
            <person name="Jones I.B."/>
            <person name="McGettigan J.A."/>
            <person name="Micheletti S.J."/>
            <person name="Nasrallah M.E."/>
            <person name="Ortiz D."/>
            <person name="Piller C.R."/>
            <person name="Privatt S.R."/>
            <person name="Schneider S.L."/>
            <person name="Sharp S."/>
            <person name="Smith T.C."/>
            <person name="Stanton J.D."/>
            <person name="Ullery H.E."/>
            <person name="Wilson R.J."/>
            <person name="Serrano M.G."/>
            <person name="Buck G."/>
            <person name="Lee V."/>
            <person name="Wang Y."/>
            <person name="Carvalho R."/>
            <person name="Voegtly L."/>
            <person name="Shi R."/>
            <person name="Duckworth R."/>
            <person name="Johnson A."/>
            <person name="Loviza R."/>
            <person name="Walstead R."/>
            <person name="Shah Z."/>
            <person name="Kiflezghi M."/>
            <person name="Wade K."/>
            <person name="Ball S.L."/>
            <person name="Bradley K.W."/>
            <person name="Asai D.J."/>
            <person name="Bowman C.A."/>
            <person name="Russell D.A."/>
            <person name="Pope W.H."/>
            <person name="Jacobs-Sera D."/>
            <person name="Hendrix R.W."/>
            <person name="Hatfull G.F."/>
        </authorList>
    </citation>
    <scope>NUCLEOTIDE SEQUENCE [LARGE SCALE GENOMIC DNA]</scope>
    <source>
        <strain evidence="1 2">DSM 27648</strain>
    </source>
</reference>
<dbReference type="KEGG" id="llu:AKJ09_06251"/>
<dbReference type="Proteomes" id="UP000064967">
    <property type="component" value="Chromosome"/>
</dbReference>
<proteinExistence type="predicted"/>
<dbReference type="STRING" id="1391654.AKJ09_06251"/>
<dbReference type="RefSeq" id="WP_146651022.1">
    <property type="nucleotide sequence ID" value="NZ_CP012333.1"/>
</dbReference>
<name>A0A0K1Q1H3_9BACT</name>
<evidence type="ECO:0000313" key="1">
    <source>
        <dbReference type="EMBL" id="AKU99587.1"/>
    </source>
</evidence>
<accession>A0A0K1Q1H3</accession>
<keyword evidence="2" id="KW-1185">Reference proteome</keyword>
<protein>
    <submittedName>
        <fullName evidence="1">Uncharacterized protein</fullName>
    </submittedName>
</protein>
<sequence>MKAVLEFDPQERSYGPATESVRAILRGWADVDWFGQGPRNPFRAAQRFAEHHARARLHLPDEFPPSFDARIARGDWNAFAELCGRARANRSWSWKSGPLERLSFQHQRTKNWTPEESLAGLGMKLDFATALPKERAELAGWYKSQADMDALFAIEWQLAERSNDTSANPFLPLLDCYASGILPFGFGPEEFVLFALTEA</sequence>
<dbReference type="AlphaFoldDB" id="A0A0K1Q1H3"/>
<gene>
    <name evidence="1" type="ORF">AKJ09_06251</name>
</gene>
<evidence type="ECO:0000313" key="2">
    <source>
        <dbReference type="Proteomes" id="UP000064967"/>
    </source>
</evidence>
<dbReference type="OrthoDB" id="5515969at2"/>